<organism evidence="3 4">
    <name type="scientific">Helianthus annuus</name>
    <name type="common">Common sunflower</name>
    <dbReference type="NCBI Taxonomy" id="4232"/>
    <lineage>
        <taxon>Eukaryota</taxon>
        <taxon>Viridiplantae</taxon>
        <taxon>Streptophyta</taxon>
        <taxon>Embryophyta</taxon>
        <taxon>Tracheophyta</taxon>
        <taxon>Spermatophyta</taxon>
        <taxon>Magnoliopsida</taxon>
        <taxon>eudicotyledons</taxon>
        <taxon>Gunneridae</taxon>
        <taxon>Pentapetalae</taxon>
        <taxon>asterids</taxon>
        <taxon>campanulids</taxon>
        <taxon>Asterales</taxon>
        <taxon>Asteraceae</taxon>
        <taxon>Asteroideae</taxon>
        <taxon>Heliantheae alliance</taxon>
        <taxon>Heliantheae</taxon>
        <taxon>Helianthus</taxon>
    </lineage>
</organism>
<feature type="region of interest" description="Disordered" evidence="2">
    <location>
        <begin position="895"/>
        <end position="918"/>
    </location>
</feature>
<dbReference type="AlphaFoldDB" id="A0A9K3NEJ3"/>
<feature type="region of interest" description="Disordered" evidence="2">
    <location>
        <begin position="833"/>
        <end position="882"/>
    </location>
</feature>
<feature type="region of interest" description="Disordered" evidence="2">
    <location>
        <begin position="328"/>
        <end position="465"/>
    </location>
</feature>
<evidence type="ECO:0000256" key="2">
    <source>
        <dbReference type="SAM" id="MobiDB-lite"/>
    </source>
</evidence>
<dbReference type="Proteomes" id="UP000215914">
    <property type="component" value="Unassembled WGS sequence"/>
</dbReference>
<protein>
    <submittedName>
        <fullName evidence="3">Uncharacterized protein</fullName>
    </submittedName>
</protein>
<feature type="compositionally biased region" description="Acidic residues" evidence="2">
    <location>
        <begin position="833"/>
        <end position="851"/>
    </location>
</feature>
<feature type="compositionally biased region" description="Basic residues" evidence="2">
    <location>
        <begin position="373"/>
        <end position="383"/>
    </location>
</feature>
<feature type="region of interest" description="Disordered" evidence="2">
    <location>
        <begin position="271"/>
        <end position="295"/>
    </location>
</feature>
<comment type="caution">
    <text evidence="3">The sequence shown here is derived from an EMBL/GenBank/DDBJ whole genome shotgun (WGS) entry which is preliminary data.</text>
</comment>
<dbReference type="Gramene" id="mRNA:HanXRQr2_Chr08g0361611">
    <property type="protein sequence ID" value="mRNA:HanXRQr2_Chr08g0361611"/>
    <property type="gene ID" value="HanXRQr2_Chr08g0361611"/>
</dbReference>
<feature type="coiled-coil region" evidence="1">
    <location>
        <begin position="600"/>
        <end position="642"/>
    </location>
</feature>
<reference evidence="3" key="1">
    <citation type="journal article" date="2017" name="Nature">
        <title>The sunflower genome provides insights into oil metabolism, flowering and Asterid evolution.</title>
        <authorList>
            <person name="Badouin H."/>
            <person name="Gouzy J."/>
            <person name="Grassa C.J."/>
            <person name="Murat F."/>
            <person name="Staton S.E."/>
            <person name="Cottret L."/>
            <person name="Lelandais-Briere C."/>
            <person name="Owens G.L."/>
            <person name="Carrere S."/>
            <person name="Mayjonade B."/>
            <person name="Legrand L."/>
            <person name="Gill N."/>
            <person name="Kane N.C."/>
            <person name="Bowers J.E."/>
            <person name="Hubner S."/>
            <person name="Bellec A."/>
            <person name="Berard A."/>
            <person name="Berges H."/>
            <person name="Blanchet N."/>
            <person name="Boniface M.C."/>
            <person name="Brunel D."/>
            <person name="Catrice O."/>
            <person name="Chaidir N."/>
            <person name="Claudel C."/>
            <person name="Donnadieu C."/>
            <person name="Faraut T."/>
            <person name="Fievet G."/>
            <person name="Helmstetter N."/>
            <person name="King M."/>
            <person name="Knapp S.J."/>
            <person name="Lai Z."/>
            <person name="Le Paslier M.C."/>
            <person name="Lippi Y."/>
            <person name="Lorenzon L."/>
            <person name="Mandel J.R."/>
            <person name="Marage G."/>
            <person name="Marchand G."/>
            <person name="Marquand E."/>
            <person name="Bret-Mestries E."/>
            <person name="Morien E."/>
            <person name="Nambeesan S."/>
            <person name="Nguyen T."/>
            <person name="Pegot-Espagnet P."/>
            <person name="Pouilly N."/>
            <person name="Raftis F."/>
            <person name="Sallet E."/>
            <person name="Schiex T."/>
            <person name="Thomas J."/>
            <person name="Vandecasteele C."/>
            <person name="Vares D."/>
            <person name="Vear F."/>
            <person name="Vautrin S."/>
            <person name="Crespi M."/>
            <person name="Mangin B."/>
            <person name="Burke J.M."/>
            <person name="Salse J."/>
            <person name="Munos S."/>
            <person name="Vincourt P."/>
            <person name="Rieseberg L.H."/>
            <person name="Langlade N.B."/>
        </authorList>
    </citation>
    <scope>NUCLEOTIDE SEQUENCE</scope>
    <source>
        <tissue evidence="3">Leaves</tissue>
    </source>
</reference>
<reference evidence="3" key="2">
    <citation type="submission" date="2020-06" db="EMBL/GenBank/DDBJ databases">
        <title>Helianthus annuus Genome sequencing and assembly Release 2.</title>
        <authorList>
            <person name="Gouzy J."/>
            <person name="Langlade N."/>
            <person name="Munos S."/>
        </authorList>
    </citation>
    <scope>NUCLEOTIDE SEQUENCE</scope>
    <source>
        <tissue evidence="3">Leaves</tissue>
    </source>
</reference>
<keyword evidence="4" id="KW-1185">Reference proteome</keyword>
<feature type="compositionally biased region" description="Basic and acidic residues" evidence="2">
    <location>
        <begin position="422"/>
        <end position="440"/>
    </location>
</feature>
<keyword evidence="1" id="KW-0175">Coiled coil</keyword>
<feature type="compositionally biased region" description="Basic and acidic residues" evidence="2">
    <location>
        <begin position="328"/>
        <end position="350"/>
    </location>
</feature>
<name>A0A9K3NEJ3_HELAN</name>
<feature type="compositionally biased region" description="Basic and acidic residues" evidence="2">
    <location>
        <begin position="284"/>
        <end position="295"/>
    </location>
</feature>
<evidence type="ECO:0000313" key="3">
    <source>
        <dbReference type="EMBL" id="KAF5797271.1"/>
    </source>
</evidence>
<proteinExistence type="predicted"/>
<feature type="coiled-coil region" evidence="1">
    <location>
        <begin position="527"/>
        <end position="554"/>
    </location>
</feature>
<evidence type="ECO:0000256" key="1">
    <source>
        <dbReference type="SAM" id="Coils"/>
    </source>
</evidence>
<sequence length="991" mass="113031">MAEFLRDSRIAKALSDKTIVYESHVRAFWNTARYEEADKTIHAVVRKKDENDKDIDVEVVFGVEDVRRVLELQDSYNDPTIMSERLAKGLWCRLGFSSHINGKMFKRSFSKPYRYLMHCLVHSLSHRKGAYDEVSDYIMNIVVSLVLNKKYNISQVIFEFLKENCQVGKDKYIMYPRFIMMILNDKVKDLPKDSNAIMEMSEVNKTAILRVTKDKDAKTKELICVMKDKAYVAPENDKWRHDNSSSDNEDNEMNSMIEKKTRWWCVKDGKRKRTPKSTPVVVVKETEKGSSEEPQRWLVDEPVIEPREVIDQGAGINETLESYFKKHEEAAAKQAEKSGVQEDETRKSSSDEDSEETQSESELVAETVGKGKVQLKKRPLKKRKDSDDEDSPYNPEESQKNRKKRKAAPAGNIPRNVRAKKQTAESQKEREGKKKQDNVEKSPATEIPKEIPTAEIPKETRTADDDYVEITGVKFANQTSDLHDIPESSQPKTDDFNLDFEGFGGATGDFFEDMPEGEGDMFHDQMVKELGEKVKVLEKEKVENEAERIKLTKKIDELVELHNDMVDALITKDNKMKEMKEDIKDNAEVVSTLTDEIGVLNAKVKDLQNINQTLNQLLNEMNEASANEMKAMKLEMEAMKADKVMKDQKLEMLTAVIEAHLKVNIHEAFDQVDIIKANERRQERERQLAEEANLRNKGVAEEVEIVGTSQNQLEIGGSSSQPDAEMVDVQEVAVNDEVMVEAENEEVHEPGFIMVGEPIEPVIFENVLRDVQVMQRRRRAREVLLLEYTTDKFVLIGDAYRVPYNGKETAKLLRFFDLKKKGKIARGEVVEDSDDSDILFGDDEDNDEDDGAGDKSDKNDKPDDDDDDQGTSGLLINDPSVQEKVNDLMNDEVNEQNDDVECEASSSGKQSDDQVHLSNPTFISLSGYHQGEVEIIRTRAEMLEELGLEDGKFKFDIEDEIPESPAKDFEPQFPLEADCYDNVVIETDSDS</sequence>
<feature type="compositionally biased region" description="Basic and acidic residues" evidence="2">
    <location>
        <begin position="852"/>
        <end position="861"/>
    </location>
</feature>
<dbReference type="EMBL" id="MNCJ02000323">
    <property type="protein sequence ID" value="KAF5797271.1"/>
    <property type="molecule type" value="Genomic_DNA"/>
</dbReference>
<evidence type="ECO:0000313" key="4">
    <source>
        <dbReference type="Proteomes" id="UP000215914"/>
    </source>
</evidence>
<gene>
    <name evidence="3" type="ORF">HanXRQr2_Chr08g0361611</name>
</gene>
<accession>A0A9K3NEJ3</accession>